<accession>A0A975U1T4</accession>
<dbReference type="RefSeq" id="WP_218285809.1">
    <property type="nucleotide sequence ID" value="NZ_CP076448.1"/>
</dbReference>
<dbReference type="AlphaFoldDB" id="A0A975U1T4"/>
<dbReference type="Pfam" id="PF01261">
    <property type="entry name" value="AP_endonuc_2"/>
    <property type="match status" value="1"/>
</dbReference>
<dbReference type="PANTHER" id="PTHR12110">
    <property type="entry name" value="HYDROXYPYRUVATE ISOMERASE"/>
    <property type="match status" value="1"/>
</dbReference>
<dbReference type="GO" id="GO:0016853">
    <property type="term" value="F:isomerase activity"/>
    <property type="evidence" value="ECO:0007669"/>
    <property type="project" value="UniProtKB-KW"/>
</dbReference>
<gene>
    <name evidence="2" type="ORF">KO353_00205</name>
</gene>
<sequence>MGRIAGVGLATESASGDIDGLDRELARFTELGCDLAELSLQNMFVVAGGRLNLPELRKVEAVTQRHRLGYTAHGPLATNFMDEAHLELHRQVCAAMIEAAGALGATRLVVHGGVWHRPLPEAEIRRLARLEVESLAGLAEHAARHGVTIALEILPPLPSLPFSHDAFALAAQVAAVNHPAVGVTLDIGHAYMQATVRQQDFAATLAALSPHIVHIHLQDMFGRPDTVRTWSKGEKLAYGTGDLHAPPGWGDTPFERLLPALRPREGTTMILELAGHSMHHAAEAVAETKRLASLVGSG</sequence>
<dbReference type="PANTHER" id="PTHR12110:SF53">
    <property type="entry name" value="BLR5974 PROTEIN"/>
    <property type="match status" value="1"/>
</dbReference>
<protein>
    <submittedName>
        <fullName evidence="2">Sugar phosphate isomerase/epimerase</fullName>
    </submittedName>
</protein>
<evidence type="ECO:0000259" key="1">
    <source>
        <dbReference type="Pfam" id="PF01261"/>
    </source>
</evidence>
<reference evidence="2" key="1">
    <citation type="submission" date="2021-06" db="EMBL/GenBank/DDBJ databases">
        <title>Elioraea tepida, sp. nov., a moderately thermophilic aerobic anoxygenic phototrophic bacterium isolated from an alkaline siliceous hot spring mat community in Yellowstone National Park, WY, USA.</title>
        <authorList>
            <person name="Saini M.K."/>
            <person name="Yoshida S."/>
            <person name="Sebastian A."/>
            <person name="Hirose S."/>
            <person name="Hara E."/>
            <person name="Tamaki H."/>
            <person name="Soulier N.T."/>
            <person name="Albert I."/>
            <person name="Hanada S."/>
            <person name="Bryant D.A."/>
            <person name="Tank M."/>
        </authorList>
    </citation>
    <scope>NUCLEOTIDE SEQUENCE</scope>
    <source>
        <strain evidence="2">MS-P2</strain>
    </source>
</reference>
<evidence type="ECO:0000313" key="3">
    <source>
        <dbReference type="Proteomes" id="UP000694001"/>
    </source>
</evidence>
<name>A0A975U1T4_9PROT</name>
<dbReference type="Proteomes" id="UP000694001">
    <property type="component" value="Chromosome"/>
</dbReference>
<feature type="domain" description="Xylose isomerase-like TIM barrel" evidence="1">
    <location>
        <begin position="29"/>
        <end position="286"/>
    </location>
</feature>
<organism evidence="2 3">
    <name type="scientific">Elioraea tepida</name>
    <dbReference type="NCBI Taxonomy" id="2843330"/>
    <lineage>
        <taxon>Bacteria</taxon>
        <taxon>Pseudomonadati</taxon>
        <taxon>Pseudomonadota</taxon>
        <taxon>Alphaproteobacteria</taxon>
        <taxon>Acetobacterales</taxon>
        <taxon>Elioraeaceae</taxon>
        <taxon>Elioraea</taxon>
    </lineage>
</organism>
<dbReference type="KEGG" id="elio:KO353_00205"/>
<dbReference type="EMBL" id="CP076448">
    <property type="protein sequence ID" value="QXM24752.1"/>
    <property type="molecule type" value="Genomic_DNA"/>
</dbReference>
<keyword evidence="2" id="KW-0413">Isomerase</keyword>
<dbReference type="InterPro" id="IPR013022">
    <property type="entry name" value="Xyl_isomerase-like_TIM-brl"/>
</dbReference>
<proteinExistence type="predicted"/>
<dbReference type="InterPro" id="IPR050312">
    <property type="entry name" value="IolE/XylAMocC-like"/>
</dbReference>
<evidence type="ECO:0000313" key="2">
    <source>
        <dbReference type="EMBL" id="QXM24752.1"/>
    </source>
</evidence>
<keyword evidence="3" id="KW-1185">Reference proteome</keyword>